<feature type="transmembrane region" description="Helical" evidence="7">
    <location>
        <begin position="212"/>
        <end position="236"/>
    </location>
</feature>
<gene>
    <name evidence="9" type="ORF">GJ744_009448</name>
</gene>
<reference evidence="9" key="1">
    <citation type="submission" date="2020-02" db="EMBL/GenBank/DDBJ databases">
        <authorList>
            <person name="Palmer J.M."/>
        </authorList>
    </citation>
    <scope>NUCLEOTIDE SEQUENCE</scope>
    <source>
        <strain evidence="9">EPUS1.4</strain>
        <tissue evidence="9">Thallus</tissue>
    </source>
</reference>
<dbReference type="OrthoDB" id="413079at2759"/>
<evidence type="ECO:0000313" key="9">
    <source>
        <dbReference type="EMBL" id="KAF7508303.1"/>
    </source>
</evidence>
<protein>
    <recommendedName>
        <fullName evidence="8">Major facilitator superfamily (MFS) profile domain-containing protein</fullName>
    </recommendedName>
</protein>
<dbReference type="Pfam" id="PF07690">
    <property type="entry name" value="MFS_1"/>
    <property type="match status" value="1"/>
</dbReference>
<dbReference type="SUPFAM" id="SSF103473">
    <property type="entry name" value="MFS general substrate transporter"/>
    <property type="match status" value="1"/>
</dbReference>
<keyword evidence="4 7" id="KW-0812">Transmembrane</keyword>
<dbReference type="EMBL" id="JAACFV010000056">
    <property type="protein sequence ID" value="KAF7508303.1"/>
    <property type="molecule type" value="Genomic_DNA"/>
</dbReference>
<keyword evidence="3" id="KW-0813">Transport</keyword>
<feature type="transmembrane region" description="Helical" evidence="7">
    <location>
        <begin position="93"/>
        <end position="116"/>
    </location>
</feature>
<accession>A0A8H7E4X8</accession>
<dbReference type="FunFam" id="1.20.1250.20:FF:000308">
    <property type="entry name" value="MFS efflux transporter"/>
    <property type="match status" value="1"/>
</dbReference>
<dbReference type="GO" id="GO:0012505">
    <property type="term" value="C:endomembrane system"/>
    <property type="evidence" value="ECO:0007669"/>
    <property type="project" value="UniProtKB-SubCell"/>
</dbReference>
<evidence type="ECO:0000256" key="3">
    <source>
        <dbReference type="ARBA" id="ARBA00022448"/>
    </source>
</evidence>
<keyword evidence="5 7" id="KW-1133">Transmembrane helix</keyword>
<dbReference type="FunFam" id="1.20.1250.20:FF:000286">
    <property type="entry name" value="MFS efflux transporter"/>
    <property type="match status" value="1"/>
</dbReference>
<dbReference type="AlphaFoldDB" id="A0A8H7E4X8"/>
<dbReference type="GO" id="GO:0022857">
    <property type="term" value="F:transmembrane transporter activity"/>
    <property type="evidence" value="ECO:0007669"/>
    <property type="project" value="InterPro"/>
</dbReference>
<keyword evidence="6 7" id="KW-0472">Membrane</keyword>
<evidence type="ECO:0000256" key="4">
    <source>
        <dbReference type="ARBA" id="ARBA00022692"/>
    </source>
</evidence>
<dbReference type="GO" id="GO:0016020">
    <property type="term" value="C:membrane"/>
    <property type="evidence" value="ECO:0007669"/>
    <property type="project" value="TreeGrafter"/>
</dbReference>
<dbReference type="InterPro" id="IPR011701">
    <property type="entry name" value="MFS"/>
</dbReference>
<evidence type="ECO:0000256" key="5">
    <source>
        <dbReference type="ARBA" id="ARBA00022989"/>
    </source>
</evidence>
<feature type="domain" description="Major facilitator superfamily (MFS) profile" evidence="8">
    <location>
        <begin position="62"/>
        <end position="445"/>
    </location>
</feature>
<evidence type="ECO:0000256" key="7">
    <source>
        <dbReference type="SAM" id="Phobius"/>
    </source>
</evidence>
<dbReference type="InterPro" id="IPR020846">
    <property type="entry name" value="MFS_dom"/>
</dbReference>
<evidence type="ECO:0000256" key="2">
    <source>
        <dbReference type="ARBA" id="ARBA00008335"/>
    </source>
</evidence>
<evidence type="ECO:0000256" key="6">
    <source>
        <dbReference type="ARBA" id="ARBA00023136"/>
    </source>
</evidence>
<feature type="transmembrane region" description="Helical" evidence="7">
    <location>
        <begin position="183"/>
        <end position="206"/>
    </location>
</feature>
<dbReference type="Proteomes" id="UP000606974">
    <property type="component" value="Unassembled WGS sequence"/>
</dbReference>
<feature type="transmembrane region" description="Helical" evidence="7">
    <location>
        <begin position="128"/>
        <end position="145"/>
    </location>
</feature>
<comment type="similarity">
    <text evidence="2">Belongs to the major facilitator superfamily.</text>
</comment>
<feature type="transmembrane region" description="Helical" evidence="7">
    <location>
        <begin position="67"/>
        <end position="87"/>
    </location>
</feature>
<dbReference type="PANTHER" id="PTHR23514:SF3">
    <property type="entry name" value="BYPASS OF STOP CODON PROTEIN 6"/>
    <property type="match status" value="1"/>
</dbReference>
<feature type="transmembrane region" description="Helical" evidence="7">
    <location>
        <begin position="391"/>
        <end position="415"/>
    </location>
</feature>
<evidence type="ECO:0000313" key="10">
    <source>
        <dbReference type="Proteomes" id="UP000606974"/>
    </source>
</evidence>
<comment type="caution">
    <text evidence="9">The sequence shown here is derived from an EMBL/GenBank/DDBJ whole genome shotgun (WGS) entry which is preliminary data.</text>
</comment>
<dbReference type="InterPro" id="IPR051788">
    <property type="entry name" value="MFS_Transporter"/>
</dbReference>
<evidence type="ECO:0000259" key="8">
    <source>
        <dbReference type="PROSITE" id="PS50850"/>
    </source>
</evidence>
<dbReference type="PROSITE" id="PS50850">
    <property type="entry name" value="MFS"/>
    <property type="match status" value="1"/>
</dbReference>
<name>A0A8H7E4X8_9EURO</name>
<dbReference type="InterPro" id="IPR036259">
    <property type="entry name" value="MFS_trans_sf"/>
</dbReference>
<organism evidence="9 10">
    <name type="scientific">Endocarpon pusillum</name>
    <dbReference type="NCBI Taxonomy" id="364733"/>
    <lineage>
        <taxon>Eukaryota</taxon>
        <taxon>Fungi</taxon>
        <taxon>Dikarya</taxon>
        <taxon>Ascomycota</taxon>
        <taxon>Pezizomycotina</taxon>
        <taxon>Eurotiomycetes</taxon>
        <taxon>Chaetothyriomycetidae</taxon>
        <taxon>Verrucariales</taxon>
        <taxon>Verrucariaceae</taxon>
        <taxon>Endocarpon</taxon>
    </lineage>
</organism>
<feature type="transmembrane region" description="Helical" evidence="7">
    <location>
        <begin position="421"/>
        <end position="439"/>
    </location>
</feature>
<sequence>MGVTSHPADALELQDPHRLIQSHQGQEDYISTNGGLGGSAVPPEHAVSALPTWNQNKANVFKTFSTFSAFIIMGANDAAYGALIPYLEQYYHITYLVVSLVFLSPLVGYVASAALINLVHVHFGQRGVALIGPACHLIAYVVIVLHPPYPLLVLVFILAGFGNGLLDAGWNAHVGNLANANEVLGFLHGFYGLGAVLSPLIATAMITRADLMWYSFYYVMIGAAALELATSVASFWPETGSKYRSTNGTEHSQNKGATRDALEKRVTWVAAIFLLVYVGIEVALGGWIVTFMIRVRNGDPFAAGISATGFWLGITAGRVILGFVTARVGEDLSIVLYLVGAAVCQLLFWLIPSFIGGSIAVAFVGFFLGPLFPAAVVAVTKLLPKHMHVPAIGFAAAFGGCGAAVLPFGVGAIAQRAGVQVLQPVIVAMLVLATSLWAIGMPRIKRGADDDRLGRMTAAGKRAARKVSRRCAAFV</sequence>
<feature type="transmembrane region" description="Helical" evidence="7">
    <location>
        <begin position="333"/>
        <end position="351"/>
    </location>
</feature>
<evidence type="ECO:0000256" key="1">
    <source>
        <dbReference type="ARBA" id="ARBA00004127"/>
    </source>
</evidence>
<dbReference type="Gene3D" id="1.20.1250.20">
    <property type="entry name" value="MFS general substrate transporter like domains"/>
    <property type="match status" value="2"/>
</dbReference>
<keyword evidence="10" id="KW-1185">Reference proteome</keyword>
<comment type="subcellular location">
    <subcellularLocation>
        <location evidence="1">Endomembrane system</location>
        <topology evidence="1">Multi-pass membrane protein</topology>
    </subcellularLocation>
</comment>
<feature type="transmembrane region" description="Helical" evidence="7">
    <location>
        <begin position="301"/>
        <end position="321"/>
    </location>
</feature>
<proteinExistence type="inferred from homology"/>
<feature type="transmembrane region" description="Helical" evidence="7">
    <location>
        <begin position="357"/>
        <end position="379"/>
    </location>
</feature>
<dbReference type="PANTHER" id="PTHR23514">
    <property type="entry name" value="BYPASS OF STOP CODON PROTEIN 6"/>
    <property type="match status" value="1"/>
</dbReference>
<feature type="transmembrane region" description="Helical" evidence="7">
    <location>
        <begin position="151"/>
        <end position="171"/>
    </location>
</feature>
<feature type="transmembrane region" description="Helical" evidence="7">
    <location>
        <begin position="268"/>
        <end position="289"/>
    </location>
</feature>